<gene>
    <name evidence="3" type="ORF">HNR55_002678</name>
</gene>
<keyword evidence="4" id="KW-1185">Reference proteome</keyword>
<feature type="transmembrane region" description="Helical" evidence="2">
    <location>
        <begin position="292"/>
        <end position="314"/>
    </location>
</feature>
<dbReference type="EMBL" id="JACHIE010000014">
    <property type="protein sequence ID" value="MBB6458073.1"/>
    <property type="molecule type" value="Genomic_DNA"/>
</dbReference>
<comment type="caution">
    <text evidence="3">The sequence shown here is derived from an EMBL/GenBank/DDBJ whole genome shotgun (WGS) entry which is preliminary data.</text>
</comment>
<evidence type="ECO:0000313" key="4">
    <source>
        <dbReference type="Proteomes" id="UP000578000"/>
    </source>
</evidence>
<dbReference type="AlphaFoldDB" id="A0A841QIV8"/>
<feature type="region of interest" description="Disordered" evidence="1">
    <location>
        <begin position="412"/>
        <end position="434"/>
    </location>
</feature>
<evidence type="ECO:0000256" key="1">
    <source>
        <dbReference type="SAM" id="MobiDB-lite"/>
    </source>
</evidence>
<proteinExistence type="predicted"/>
<sequence>MSNIAFSQLLEIYRNVRFNKTGDEGVLTIASSEILNTLRLINDDSRVADDSGIGLPFDPAASKVNDVVTINIGAPRVALGYLKRSVRELLLVKQALIEEPKAYYIIENRFDKNTAVVPAAIQAYRKILEIYKLFAEAAAYSDPQKQELVFINEDKFLLPIRYNEGIFVRFKMAEADRLLALFHDELHRDEKLGLLDSAVVNLTKSLGPKARFSYLVENIDDVTDEVAKGYRLYVSQFSYTKIKSDVEAARVDFVTKIHKTIIDIQTQLLGIPIATFVVASQLKSTASCDLSFWSNVAVLAGAWIFVLLLLIAIINQWMTLSSIKWEIERQRKKLETDFESISKDFLSIFNELRRRICWHRCVLSVIGIVAFGGAVLASVAYANLTSVRTRDCVLGKPITKIQSVSYLQSVEPKTNSTIPPSSISTIKKPSQTPK</sequence>
<dbReference type="RefSeq" id="WP_166116157.1">
    <property type="nucleotide sequence ID" value="NZ_BAABDB010000043.1"/>
</dbReference>
<evidence type="ECO:0000313" key="3">
    <source>
        <dbReference type="EMBL" id="MBB6458073.1"/>
    </source>
</evidence>
<feature type="transmembrane region" description="Helical" evidence="2">
    <location>
        <begin position="361"/>
        <end position="382"/>
    </location>
</feature>
<accession>A0A841QIV8</accession>
<organism evidence="3 4">
    <name type="scientific">Acetobacter lovaniensis</name>
    <dbReference type="NCBI Taxonomy" id="104100"/>
    <lineage>
        <taxon>Bacteria</taxon>
        <taxon>Pseudomonadati</taxon>
        <taxon>Pseudomonadota</taxon>
        <taxon>Alphaproteobacteria</taxon>
        <taxon>Acetobacterales</taxon>
        <taxon>Acetobacteraceae</taxon>
        <taxon>Acetobacter</taxon>
    </lineage>
</organism>
<name>A0A841QIV8_9PROT</name>
<evidence type="ECO:0000256" key="2">
    <source>
        <dbReference type="SAM" id="Phobius"/>
    </source>
</evidence>
<keyword evidence="2" id="KW-1133">Transmembrane helix</keyword>
<dbReference type="Proteomes" id="UP000578000">
    <property type="component" value="Unassembled WGS sequence"/>
</dbReference>
<protein>
    <submittedName>
        <fullName evidence="3">Uncharacterized protein</fullName>
    </submittedName>
</protein>
<reference evidence="3 4" key="1">
    <citation type="submission" date="2020-08" db="EMBL/GenBank/DDBJ databases">
        <title>Genomic Encyclopedia of Type Strains, Phase IV (KMG-IV): sequencing the most valuable type-strain genomes for metagenomic binning, comparative biology and taxonomic classification.</title>
        <authorList>
            <person name="Goeker M."/>
        </authorList>
    </citation>
    <scope>NUCLEOTIDE SEQUENCE [LARGE SCALE GENOMIC DNA]</scope>
    <source>
        <strain evidence="3 4">DSM 4491</strain>
    </source>
</reference>
<keyword evidence="2" id="KW-0812">Transmembrane</keyword>
<keyword evidence="2" id="KW-0472">Membrane</keyword>